<dbReference type="EMBL" id="JAGSOV010000015">
    <property type="protein sequence ID" value="MCO1654856.1"/>
    <property type="molecule type" value="Genomic_DNA"/>
</dbReference>
<sequence length="114" mass="11892">MAKLTIPQLKSSSFKGWAFVLVAGALLAVLALIDRGGGSLLPNQADGSTGCTLEVTTEELNVRAGPSQNAELLDALSRGTRVDGTTIVTDGFRQLEGDRWASDQYLAPVAGTVC</sequence>
<name>A0ABT0ZVT4_9PSEU</name>
<organism evidence="1 2">
    <name type="scientific">Pseudonocardia humida</name>
    <dbReference type="NCBI Taxonomy" id="2800819"/>
    <lineage>
        <taxon>Bacteria</taxon>
        <taxon>Bacillati</taxon>
        <taxon>Actinomycetota</taxon>
        <taxon>Actinomycetes</taxon>
        <taxon>Pseudonocardiales</taxon>
        <taxon>Pseudonocardiaceae</taxon>
        <taxon>Pseudonocardia</taxon>
    </lineage>
</organism>
<proteinExistence type="predicted"/>
<protein>
    <submittedName>
        <fullName evidence="1">SH3 domain-containing protein</fullName>
    </submittedName>
</protein>
<gene>
    <name evidence="1" type="ORF">KDL28_07270</name>
</gene>
<reference evidence="1" key="1">
    <citation type="submission" date="2021-04" db="EMBL/GenBank/DDBJ databases">
        <title>Pseudonocardia sp. nov., isolated from sandy soil of mangrove forest.</title>
        <authorList>
            <person name="Zan Z."/>
            <person name="Huang R."/>
            <person name="Liu W."/>
        </authorList>
    </citation>
    <scope>NUCLEOTIDE SEQUENCE</scope>
    <source>
        <strain evidence="1">S2-4</strain>
    </source>
</reference>
<evidence type="ECO:0000313" key="2">
    <source>
        <dbReference type="Proteomes" id="UP001165283"/>
    </source>
</evidence>
<evidence type="ECO:0000313" key="1">
    <source>
        <dbReference type="EMBL" id="MCO1654856.1"/>
    </source>
</evidence>
<dbReference type="RefSeq" id="WP_252436547.1">
    <property type="nucleotide sequence ID" value="NZ_JAGSOV010000015.1"/>
</dbReference>
<accession>A0ABT0ZVT4</accession>
<comment type="caution">
    <text evidence="1">The sequence shown here is derived from an EMBL/GenBank/DDBJ whole genome shotgun (WGS) entry which is preliminary data.</text>
</comment>
<dbReference type="Gene3D" id="2.30.30.40">
    <property type="entry name" value="SH3 Domains"/>
    <property type="match status" value="1"/>
</dbReference>
<keyword evidence="2" id="KW-1185">Reference proteome</keyword>
<dbReference type="Proteomes" id="UP001165283">
    <property type="component" value="Unassembled WGS sequence"/>
</dbReference>